<name>A0A6A5YX26_9PLEO</name>
<dbReference type="EMBL" id="ML977333">
    <property type="protein sequence ID" value="KAF2111692.1"/>
    <property type="molecule type" value="Genomic_DNA"/>
</dbReference>
<gene>
    <name evidence="2" type="ORF">BDV96DRAFT_175470</name>
</gene>
<proteinExistence type="predicted"/>
<dbReference type="AlphaFoldDB" id="A0A6A5YX26"/>
<evidence type="ECO:0000313" key="3">
    <source>
        <dbReference type="Proteomes" id="UP000799770"/>
    </source>
</evidence>
<protein>
    <submittedName>
        <fullName evidence="2">Uncharacterized protein</fullName>
    </submittedName>
</protein>
<feature type="region of interest" description="Disordered" evidence="1">
    <location>
        <begin position="154"/>
        <end position="173"/>
    </location>
</feature>
<evidence type="ECO:0000313" key="2">
    <source>
        <dbReference type="EMBL" id="KAF2111692.1"/>
    </source>
</evidence>
<keyword evidence="3" id="KW-1185">Reference proteome</keyword>
<reference evidence="2" key="1">
    <citation type="journal article" date="2020" name="Stud. Mycol.">
        <title>101 Dothideomycetes genomes: a test case for predicting lifestyles and emergence of pathogens.</title>
        <authorList>
            <person name="Haridas S."/>
            <person name="Albert R."/>
            <person name="Binder M."/>
            <person name="Bloem J."/>
            <person name="Labutti K."/>
            <person name="Salamov A."/>
            <person name="Andreopoulos B."/>
            <person name="Baker S."/>
            <person name="Barry K."/>
            <person name="Bills G."/>
            <person name="Bluhm B."/>
            <person name="Cannon C."/>
            <person name="Castanera R."/>
            <person name="Culley D."/>
            <person name="Daum C."/>
            <person name="Ezra D."/>
            <person name="Gonzalez J."/>
            <person name="Henrissat B."/>
            <person name="Kuo A."/>
            <person name="Liang C."/>
            <person name="Lipzen A."/>
            <person name="Lutzoni F."/>
            <person name="Magnuson J."/>
            <person name="Mondo S."/>
            <person name="Nolan M."/>
            <person name="Ohm R."/>
            <person name="Pangilinan J."/>
            <person name="Park H.-J."/>
            <person name="Ramirez L."/>
            <person name="Alfaro M."/>
            <person name="Sun H."/>
            <person name="Tritt A."/>
            <person name="Yoshinaga Y."/>
            <person name="Zwiers L.-H."/>
            <person name="Turgeon B."/>
            <person name="Goodwin S."/>
            <person name="Spatafora J."/>
            <person name="Crous P."/>
            <person name="Grigoriev I."/>
        </authorList>
    </citation>
    <scope>NUCLEOTIDE SEQUENCE</scope>
    <source>
        <strain evidence="2">CBS 627.86</strain>
    </source>
</reference>
<evidence type="ECO:0000256" key="1">
    <source>
        <dbReference type="SAM" id="MobiDB-lite"/>
    </source>
</evidence>
<accession>A0A6A5YX26</accession>
<organism evidence="2 3">
    <name type="scientific">Lophiotrema nucula</name>
    <dbReference type="NCBI Taxonomy" id="690887"/>
    <lineage>
        <taxon>Eukaryota</taxon>
        <taxon>Fungi</taxon>
        <taxon>Dikarya</taxon>
        <taxon>Ascomycota</taxon>
        <taxon>Pezizomycotina</taxon>
        <taxon>Dothideomycetes</taxon>
        <taxon>Pleosporomycetidae</taxon>
        <taxon>Pleosporales</taxon>
        <taxon>Lophiotremataceae</taxon>
        <taxon>Lophiotrema</taxon>
    </lineage>
</organism>
<dbReference type="Proteomes" id="UP000799770">
    <property type="component" value="Unassembled WGS sequence"/>
</dbReference>
<sequence>MRISSSSPHRRRYASRTSGAVVLSCQSSRLAPVNLMIMSIRPVLGSWFADLGRKVPSFIIALSLPASLPSNFMRRPHVGRTAVVHGASVRQLKRLQRSVLPDTRPFVWTHNEQHHGLSPHAPLQLLFFCRYPPGTARRASKLCPRMIRWRIDRRLHSRQQTDENPGPERDDMF</sequence>